<protein>
    <submittedName>
        <fullName evidence="1">Uncharacterized protein</fullName>
    </submittedName>
</protein>
<proteinExistence type="predicted"/>
<evidence type="ECO:0000313" key="1">
    <source>
        <dbReference type="EMBL" id="MCY1144051.1"/>
    </source>
</evidence>
<dbReference type="RefSeq" id="WP_267568609.1">
    <property type="nucleotide sequence ID" value="NZ_JAPNTZ010000018.1"/>
</dbReference>
<dbReference type="EMBL" id="JAPNTZ010000018">
    <property type="protein sequence ID" value="MCY1144051.1"/>
    <property type="molecule type" value="Genomic_DNA"/>
</dbReference>
<sequence length="275" mass="28928">MSTLTWLHTMARMARPAPPASGDLARPGGAGAAWPPLVAGLDPITAPDDPETIVAATLTARRSDTDAETRLLWGRYAYRAAQRLWGGACPATIGIGRVYEQVLAAQDLSFDAVRVCEQRLAACEPGTDVGRALTSGCELAVALHRDGQCEQAEQQSRIGLRQWQASPHGYYGHAAVVLLTAAAVRAGCGQHRAAARVLTDDAAHLADLDPACRHAAAGWLATVTITHPHRCGATPPAPPASGTLEQQQRQWLATLETLPAAARPGAAHAEPRMAS</sequence>
<name>A0ABT4BC06_9ACTN</name>
<comment type="caution">
    <text evidence="1">The sequence shown here is derived from an EMBL/GenBank/DDBJ whole genome shotgun (WGS) entry which is preliminary data.</text>
</comment>
<dbReference type="Proteomes" id="UP001151002">
    <property type="component" value="Unassembled WGS sequence"/>
</dbReference>
<reference evidence="1" key="1">
    <citation type="submission" date="2022-11" db="EMBL/GenBank/DDBJ databases">
        <authorList>
            <person name="Somphong A."/>
            <person name="Phongsopitanun W."/>
        </authorList>
    </citation>
    <scope>NUCLEOTIDE SEQUENCE</scope>
    <source>
        <strain evidence="1">Pm04-4</strain>
    </source>
</reference>
<organism evidence="1 2">
    <name type="scientific">Paractinoplanes pyxinae</name>
    <dbReference type="NCBI Taxonomy" id="2997416"/>
    <lineage>
        <taxon>Bacteria</taxon>
        <taxon>Bacillati</taxon>
        <taxon>Actinomycetota</taxon>
        <taxon>Actinomycetes</taxon>
        <taxon>Micromonosporales</taxon>
        <taxon>Micromonosporaceae</taxon>
        <taxon>Paractinoplanes</taxon>
    </lineage>
</organism>
<gene>
    <name evidence="1" type="ORF">OWR29_39160</name>
</gene>
<accession>A0ABT4BC06</accession>
<keyword evidence="2" id="KW-1185">Reference proteome</keyword>
<evidence type="ECO:0000313" key="2">
    <source>
        <dbReference type="Proteomes" id="UP001151002"/>
    </source>
</evidence>